<dbReference type="EC" id="5.1.1.-" evidence="5"/>
<comment type="caution">
    <text evidence="7">The sequence shown here is derived from an EMBL/GenBank/DDBJ whole genome shotgun (WGS) entry which is preliminary data.</text>
</comment>
<dbReference type="Pfam" id="PF13378">
    <property type="entry name" value="MR_MLE_C"/>
    <property type="match status" value="1"/>
</dbReference>
<comment type="similarity">
    <text evidence="1 5">Belongs to the mandelate racemase/muconate lactonizing enzyme family.</text>
</comment>
<dbReference type="Gene3D" id="3.30.390.10">
    <property type="entry name" value="Enolase-like, N-terminal domain"/>
    <property type="match status" value="1"/>
</dbReference>
<dbReference type="SFLD" id="SFLDF00009">
    <property type="entry name" value="o-succinylbenzoate_synthase"/>
    <property type="match status" value="1"/>
</dbReference>
<comment type="cofactor">
    <cofactor evidence="5">
        <name>Mg(2+)</name>
        <dbReference type="ChEBI" id="CHEBI:18420"/>
    </cofactor>
    <text evidence="5">Binds 1 Mg(2+) ion per subunit.</text>
</comment>
<dbReference type="SUPFAM" id="SSF54826">
    <property type="entry name" value="Enolase N-terminal domain-like"/>
    <property type="match status" value="1"/>
</dbReference>
<gene>
    <name evidence="7" type="ORF">GCM10023184_46240</name>
</gene>
<dbReference type="SFLD" id="SFLDG00180">
    <property type="entry name" value="muconate_cycloisomerase"/>
    <property type="match status" value="1"/>
</dbReference>
<evidence type="ECO:0000256" key="5">
    <source>
        <dbReference type="RuleBase" id="RU366006"/>
    </source>
</evidence>
<dbReference type="SFLD" id="SFLDS00001">
    <property type="entry name" value="Enolase"/>
    <property type="match status" value="1"/>
</dbReference>
<dbReference type="InterPro" id="IPR034603">
    <property type="entry name" value="Dipeptide_epimerase"/>
</dbReference>
<feature type="domain" description="Mandelate racemase/muconate lactonizing enzyme C-terminal" evidence="6">
    <location>
        <begin position="144"/>
        <end position="241"/>
    </location>
</feature>
<dbReference type="PANTHER" id="PTHR48073">
    <property type="entry name" value="O-SUCCINYLBENZOATE SYNTHASE-RELATED"/>
    <property type="match status" value="1"/>
</dbReference>
<keyword evidence="3 5" id="KW-0460">Magnesium</keyword>
<dbReference type="InterPro" id="IPR013341">
    <property type="entry name" value="Mandelate_racemase_N_dom"/>
</dbReference>
<dbReference type="InterPro" id="IPR036849">
    <property type="entry name" value="Enolase-like_C_sf"/>
</dbReference>
<evidence type="ECO:0000256" key="1">
    <source>
        <dbReference type="ARBA" id="ARBA00008031"/>
    </source>
</evidence>
<evidence type="ECO:0000313" key="8">
    <source>
        <dbReference type="Proteomes" id="UP001501725"/>
    </source>
</evidence>
<evidence type="ECO:0000259" key="6">
    <source>
        <dbReference type="SMART" id="SM00922"/>
    </source>
</evidence>
<dbReference type="Gene3D" id="3.20.20.120">
    <property type="entry name" value="Enolase-like C-terminal domain"/>
    <property type="match status" value="1"/>
</dbReference>
<organism evidence="7 8">
    <name type="scientific">Flaviaesturariibacter amylovorans</name>
    <dbReference type="NCBI Taxonomy" id="1084520"/>
    <lineage>
        <taxon>Bacteria</taxon>
        <taxon>Pseudomonadati</taxon>
        <taxon>Bacteroidota</taxon>
        <taxon>Chitinophagia</taxon>
        <taxon>Chitinophagales</taxon>
        <taxon>Chitinophagaceae</taxon>
        <taxon>Flaviaestuariibacter</taxon>
    </lineage>
</organism>
<dbReference type="EMBL" id="BAABGY010000020">
    <property type="protein sequence ID" value="GAA4344692.1"/>
    <property type="molecule type" value="Genomic_DNA"/>
</dbReference>
<evidence type="ECO:0000256" key="4">
    <source>
        <dbReference type="ARBA" id="ARBA00023235"/>
    </source>
</evidence>
<evidence type="ECO:0000256" key="2">
    <source>
        <dbReference type="ARBA" id="ARBA00022723"/>
    </source>
</evidence>
<accession>A0ABP8HUF6</accession>
<dbReference type="InterPro" id="IPR029017">
    <property type="entry name" value="Enolase-like_N"/>
</dbReference>
<dbReference type="InterPro" id="IPR029065">
    <property type="entry name" value="Enolase_C-like"/>
</dbReference>
<keyword evidence="2 5" id="KW-0479">Metal-binding</keyword>
<dbReference type="SUPFAM" id="SSF51604">
    <property type="entry name" value="Enolase C-terminal domain-like"/>
    <property type="match status" value="1"/>
</dbReference>
<keyword evidence="4 5" id="KW-0413">Isomerase</keyword>
<proteinExistence type="inferred from homology"/>
<name>A0ABP8HUF6_9BACT</name>
<sequence length="374" mass="40036">MNDSLITDIHLHTLRVPLTEPFVISLGPIETVQNVVVRISTADGRTGWGECSPYMTINGESMDTCVVVGGYFAQLLRGRDSADIAGCIGAMDGVIYANSSIKSAFDMALYDLAAQRAEQPLYAYLGGHRNKVLATDMTVSIGSPEKMAADAARFWKQGFAAIKVKLGKELEADTARIRAIREAIGPDAPLRVDANQGWRDASYALAVLQALAPFNIEHCEEPIPRWQFLDLPALSAQSPIPIMADESCGDAHDAERLIRIKACPMFNIKLGKTGGFYKGLKVAQMGEAAGMELQVGGFMESRLGMTAAAHLALANDAIHHCDFDTPLMFTEDPILGGIGYGEGGVIDVPEVPGLGATVDPAWLEASVTNATARL</sequence>
<evidence type="ECO:0000313" key="7">
    <source>
        <dbReference type="EMBL" id="GAA4344692.1"/>
    </source>
</evidence>
<keyword evidence="8" id="KW-1185">Reference proteome</keyword>
<dbReference type="Proteomes" id="UP001501725">
    <property type="component" value="Unassembled WGS sequence"/>
</dbReference>
<reference evidence="8" key="1">
    <citation type="journal article" date="2019" name="Int. J. Syst. Evol. Microbiol.">
        <title>The Global Catalogue of Microorganisms (GCM) 10K type strain sequencing project: providing services to taxonomists for standard genome sequencing and annotation.</title>
        <authorList>
            <consortium name="The Broad Institute Genomics Platform"/>
            <consortium name="The Broad Institute Genome Sequencing Center for Infectious Disease"/>
            <person name="Wu L."/>
            <person name="Ma J."/>
        </authorList>
    </citation>
    <scope>NUCLEOTIDE SEQUENCE [LARGE SCALE GENOMIC DNA]</scope>
    <source>
        <strain evidence="8">JCM 17919</strain>
    </source>
</reference>
<dbReference type="RefSeq" id="WP_345258415.1">
    <property type="nucleotide sequence ID" value="NZ_BAABGY010000020.1"/>
</dbReference>
<dbReference type="SMART" id="SM00922">
    <property type="entry name" value="MR_MLE"/>
    <property type="match status" value="1"/>
</dbReference>
<dbReference type="Pfam" id="PF02746">
    <property type="entry name" value="MR_MLE_N"/>
    <property type="match status" value="1"/>
</dbReference>
<evidence type="ECO:0000256" key="3">
    <source>
        <dbReference type="ARBA" id="ARBA00022842"/>
    </source>
</evidence>
<dbReference type="CDD" id="cd03319">
    <property type="entry name" value="L-Ala-DL-Glu_epimerase"/>
    <property type="match status" value="1"/>
</dbReference>
<dbReference type="InterPro" id="IPR013342">
    <property type="entry name" value="Mandelate_racemase_C"/>
</dbReference>
<protein>
    <recommendedName>
        <fullName evidence="5">Dipeptide epimerase</fullName>
        <ecNumber evidence="5">5.1.1.-</ecNumber>
    </recommendedName>
</protein>
<dbReference type="PANTHER" id="PTHR48073:SF2">
    <property type="entry name" value="O-SUCCINYLBENZOATE SYNTHASE"/>
    <property type="match status" value="1"/>
</dbReference>